<dbReference type="GO" id="GO:0015920">
    <property type="term" value="P:lipopolysaccharide transport"/>
    <property type="evidence" value="ECO:0007669"/>
    <property type="project" value="InterPro"/>
</dbReference>
<dbReference type="STRING" id="1232683.ADIMK_2815"/>
<dbReference type="InterPro" id="IPR045659">
    <property type="entry name" value="LptD_2"/>
</dbReference>
<keyword evidence="3 4" id="KW-0998">Cell outer membrane</keyword>
<feature type="domain" description="Organic solvent tolerance-like N-terminal" evidence="6">
    <location>
        <begin position="247"/>
        <end position="349"/>
    </location>
</feature>
<dbReference type="InterPro" id="IPR020889">
    <property type="entry name" value="LipoPS_assembly_LptD"/>
</dbReference>
<proteinExistence type="inferred from homology"/>
<evidence type="ECO:0000256" key="1">
    <source>
        <dbReference type="ARBA" id="ARBA00022729"/>
    </source>
</evidence>
<keyword evidence="10" id="KW-1185">Reference proteome</keyword>
<dbReference type="GO" id="GO:1990351">
    <property type="term" value="C:transporter complex"/>
    <property type="evidence" value="ECO:0007669"/>
    <property type="project" value="TreeGrafter"/>
</dbReference>
<dbReference type="eggNOG" id="COG1452">
    <property type="taxonomic scope" value="Bacteria"/>
</dbReference>
<evidence type="ECO:0000259" key="6">
    <source>
        <dbReference type="Pfam" id="PF03968"/>
    </source>
</evidence>
<feature type="region of interest" description="Disordered" evidence="5">
    <location>
        <begin position="52"/>
        <end position="133"/>
    </location>
</feature>
<dbReference type="InterPro" id="IPR005653">
    <property type="entry name" value="OstA-like_N"/>
</dbReference>
<evidence type="ECO:0000313" key="10">
    <source>
        <dbReference type="Proteomes" id="UP000028252"/>
    </source>
</evidence>
<dbReference type="Proteomes" id="UP000028252">
    <property type="component" value="Unassembled WGS sequence"/>
</dbReference>
<dbReference type="HAMAP" id="MF_01411">
    <property type="entry name" value="LPS_assembly_LptD"/>
    <property type="match status" value="1"/>
</dbReference>
<dbReference type="PATRIC" id="fig|1232683.4.peg.2770"/>
<dbReference type="InterPro" id="IPR050218">
    <property type="entry name" value="LptD"/>
</dbReference>
<dbReference type="GO" id="GO:0009279">
    <property type="term" value="C:cell outer membrane"/>
    <property type="evidence" value="ECO:0007669"/>
    <property type="project" value="UniProtKB-SubCell"/>
</dbReference>
<reference evidence="9 10" key="1">
    <citation type="submission" date="2014-04" db="EMBL/GenBank/DDBJ databases">
        <title>Marinobacterium kochiensis sp. nov., isolated from sediment sample collected from Kochi backwaters in Kerala, India.</title>
        <authorList>
            <person name="Singh A."/>
            <person name="Pinnaka A.K."/>
        </authorList>
    </citation>
    <scope>NUCLEOTIDE SEQUENCE [LARGE SCALE GENOMIC DNA]</scope>
    <source>
        <strain evidence="9 10">AK27</strain>
    </source>
</reference>
<evidence type="ECO:0000256" key="4">
    <source>
        <dbReference type="HAMAP-Rule" id="MF_01411"/>
    </source>
</evidence>
<feature type="chain" id="PRO_5008981886" description="LPS-assembly protein LptD" evidence="4">
    <location>
        <begin position="27"/>
        <end position="917"/>
    </location>
</feature>
<dbReference type="OrthoDB" id="9760225at2"/>
<dbReference type="PANTHER" id="PTHR30189">
    <property type="entry name" value="LPS-ASSEMBLY PROTEIN"/>
    <property type="match status" value="1"/>
</dbReference>
<dbReference type="EMBL" id="JMQN01000040">
    <property type="protein sequence ID" value="KEA63291.1"/>
    <property type="molecule type" value="Genomic_DNA"/>
</dbReference>
<sequence length="917" mass="103380" precursor="true">MPFNRAHSFKLMLAIAAVISASQAMAENEQRLWNCNLNSAGEWDCEVNEELMQQSAQPTSADLPLPTTRPESAVEAHQAPQQAPTDTQTATVETAPAAVAAPINPVRPVRQSTNTASATASEATKQAPTSADLASNNQWECSALEGQWKCQQNAAYGVAARPGQVAVRAVPQTYANLDWYTYSPGEEGYGGTCPGEYREPDMDLNRAMSLQEQQTIFLEALRSSTVLGGITQLEGGINMRQGGRLLSSDEAEYDPESRTASLKGNVSYREQGLLLLADRAEADLNQGNASFSDAEYVMHQEHMRGEAKRIERFGDTRVQMIDGRITFCEPGNNAWAIGAESLEIHTDEGYGEARHATFEVGNVPVLYLPYFYFPINDNRRTGFLYPKISYSDSDGLDIATPYYFNLAPNYDDTFTPRYVSERGVILENEFRYMNRWSMNALSTAYMPDDDKYGSDRWALGIDHTGNPAERWFSRIDYRRISDDDYLDDLDTTNLEIANEDDLDQLGEMRYQADTWQFIGRVHQYQTTDDGTEPYERVPQLLLKGRELALDQHAALDYTADFTAFDRNNDDLTGRERITGSRIHLRPSASYRWERPWSYLEPRATYWYSQYNLNDQPAGWDSNPNLSVPILSLDSGLKFEREYSNALTQTLEPRLKLISAAKEDQSTLPDFDSSRLSFSYYNLFNETGYSGNDNVAGTDQATLGLSSGFYSATGIEQARIALAQAYYFSDRDSSTGLRPGDVEGTEDRSNIALLANWNISPALSLRHDSELDEEDFALVQQNYRLTYQPDDMRLIYLSYRDNSGGRFDDPSDEVRQTDFAFRWPMSPTWNVIGRWQEDLLRNENLETLLGVEYVSCCWKLRLTGRQWVTDTDNSNESDTDSGIFLQFVLRGLGSFGQDGGRGFLEDITGEDENAHETF</sequence>
<dbReference type="AlphaFoldDB" id="A0A081FXN6"/>
<evidence type="ECO:0000256" key="5">
    <source>
        <dbReference type="SAM" id="MobiDB-lite"/>
    </source>
</evidence>
<comment type="caution">
    <text evidence="4">Lacks conserved residue(s) required for the propagation of feature annotation.</text>
</comment>
<evidence type="ECO:0000259" key="7">
    <source>
        <dbReference type="Pfam" id="PF04453"/>
    </source>
</evidence>
<dbReference type="RefSeq" id="WP_036189344.1">
    <property type="nucleotide sequence ID" value="NZ_JMQN01000040.1"/>
</dbReference>
<evidence type="ECO:0000259" key="8">
    <source>
        <dbReference type="Pfam" id="PF19838"/>
    </source>
</evidence>
<gene>
    <name evidence="4" type="primary">lptD</name>
    <name evidence="9" type="ORF">ADIMK_2815</name>
</gene>
<evidence type="ECO:0000313" key="9">
    <source>
        <dbReference type="EMBL" id="KEA63291.1"/>
    </source>
</evidence>
<evidence type="ECO:0000256" key="3">
    <source>
        <dbReference type="ARBA" id="ARBA00023237"/>
    </source>
</evidence>
<feature type="domain" description="LPS-assembly protein LptD central" evidence="8">
    <location>
        <begin position="356"/>
        <end position="439"/>
    </location>
</feature>
<comment type="function">
    <text evidence="4">Together with LptE, is involved in the assembly of lipopolysaccharide (LPS) at the surface of the outer membrane.</text>
</comment>
<protein>
    <recommendedName>
        <fullName evidence="4">LPS-assembly protein LptD</fullName>
    </recommendedName>
</protein>
<dbReference type="PANTHER" id="PTHR30189:SF1">
    <property type="entry name" value="LPS-ASSEMBLY PROTEIN LPTD"/>
    <property type="match status" value="1"/>
</dbReference>
<dbReference type="Pfam" id="PF19838">
    <property type="entry name" value="LptD_2"/>
    <property type="match status" value="1"/>
</dbReference>
<feature type="compositionally biased region" description="Low complexity" evidence="5">
    <location>
        <begin position="76"/>
        <end position="124"/>
    </location>
</feature>
<dbReference type="GO" id="GO:0043165">
    <property type="term" value="P:Gram-negative-bacterium-type cell outer membrane assembly"/>
    <property type="evidence" value="ECO:0007669"/>
    <property type="project" value="UniProtKB-UniRule"/>
</dbReference>
<keyword evidence="1 4" id="KW-0732">Signal</keyword>
<comment type="caution">
    <text evidence="9">The sequence shown here is derived from an EMBL/GenBank/DDBJ whole genome shotgun (WGS) entry which is preliminary data.</text>
</comment>
<comment type="subcellular location">
    <subcellularLocation>
        <location evidence="4">Cell outer membrane</location>
    </subcellularLocation>
</comment>
<dbReference type="InterPro" id="IPR007543">
    <property type="entry name" value="LptD_C"/>
</dbReference>
<feature type="domain" description="LptD C-terminal" evidence="7">
    <location>
        <begin position="455"/>
        <end position="828"/>
    </location>
</feature>
<dbReference type="Gene3D" id="2.60.450.10">
    <property type="entry name" value="Lipopolysaccharide (LPS) transport protein A like domain"/>
    <property type="match status" value="1"/>
</dbReference>
<dbReference type="Pfam" id="PF04453">
    <property type="entry name" value="LptD"/>
    <property type="match status" value="1"/>
</dbReference>
<keyword evidence="2 4" id="KW-0472">Membrane</keyword>
<evidence type="ECO:0000256" key="2">
    <source>
        <dbReference type="ARBA" id="ARBA00023136"/>
    </source>
</evidence>
<organism evidence="9 10">
    <name type="scientific">Marinobacterium lacunae</name>
    <dbReference type="NCBI Taxonomy" id="1232683"/>
    <lineage>
        <taxon>Bacteria</taxon>
        <taxon>Pseudomonadati</taxon>
        <taxon>Pseudomonadota</taxon>
        <taxon>Gammaproteobacteria</taxon>
        <taxon>Oceanospirillales</taxon>
        <taxon>Oceanospirillaceae</taxon>
        <taxon>Marinobacterium</taxon>
    </lineage>
</organism>
<feature type="signal peptide" evidence="4">
    <location>
        <begin position="1"/>
        <end position="26"/>
    </location>
</feature>
<comment type="similarity">
    <text evidence="4">Belongs to the LptD family.</text>
</comment>
<comment type="subunit">
    <text evidence="4">Component of the lipopolysaccharide transport and assembly complex. Interacts with LptE and LptA.</text>
</comment>
<accession>A0A081FXN6</accession>
<name>A0A081FXN6_9GAMM</name>
<dbReference type="Pfam" id="PF03968">
    <property type="entry name" value="LptD_N"/>
    <property type="match status" value="1"/>
</dbReference>